<protein>
    <submittedName>
        <fullName evidence="3">Diadenosine tetraphosphate hydrolase</fullName>
    </submittedName>
</protein>
<dbReference type="EMBL" id="CP021111">
    <property type="protein sequence ID" value="ARP96909.1"/>
    <property type="molecule type" value="Genomic_DNA"/>
</dbReference>
<gene>
    <name evidence="3" type="ORF">CAL15_22600</name>
</gene>
<dbReference type="OrthoDB" id="9799145at2"/>
<evidence type="ECO:0000256" key="1">
    <source>
        <dbReference type="PROSITE-ProRule" id="PRU00464"/>
    </source>
</evidence>
<dbReference type="InterPro" id="IPR036265">
    <property type="entry name" value="HIT-like_sf"/>
</dbReference>
<dbReference type="Pfam" id="PF01230">
    <property type="entry name" value="HIT"/>
    <property type="match status" value="1"/>
</dbReference>
<dbReference type="STRING" id="463040.CAL15_22600"/>
<keyword evidence="4" id="KW-1185">Reference proteome</keyword>
<dbReference type="Gene3D" id="3.30.428.10">
    <property type="entry name" value="HIT-like"/>
    <property type="match status" value="1"/>
</dbReference>
<dbReference type="SUPFAM" id="SSF54197">
    <property type="entry name" value="HIT-like"/>
    <property type="match status" value="1"/>
</dbReference>
<reference evidence="3 4" key="1">
    <citation type="submission" date="2017-05" db="EMBL/GenBank/DDBJ databases">
        <title>Complete and WGS of Bordetella genogroups.</title>
        <authorList>
            <person name="Spilker T."/>
            <person name="LiPuma J."/>
        </authorList>
    </citation>
    <scope>NUCLEOTIDE SEQUENCE [LARGE SCALE GENOMIC DNA]</scope>
    <source>
        <strain evidence="3 4">AU7206</strain>
    </source>
</reference>
<dbReference type="KEGG" id="bgm:CAL15_22600"/>
<dbReference type="Proteomes" id="UP000194161">
    <property type="component" value="Chromosome"/>
</dbReference>
<dbReference type="InterPro" id="IPR011146">
    <property type="entry name" value="HIT-like"/>
</dbReference>
<evidence type="ECO:0000313" key="4">
    <source>
        <dbReference type="Proteomes" id="UP000194161"/>
    </source>
</evidence>
<accession>A0A1W6ZHW8</accession>
<dbReference type="AlphaFoldDB" id="A0A1W6ZHW8"/>
<dbReference type="PROSITE" id="PS51084">
    <property type="entry name" value="HIT_2"/>
    <property type="match status" value="1"/>
</dbReference>
<sequence length="154" mass="17642">MSARDPDCPLCQQDGGELLWQGQHLRVIAVDDADYPGFTRVVWNGHIPEMTSLSAHGRDSLMRAVYTVEQVQRDVLHPDKINLASLGNMVPHLHWHVIPRWRGDRHFPDAVWAAPRVAAGAEPPEWHERQARVSQLLPRYRARLVEAMDALLWH</sequence>
<proteinExistence type="predicted"/>
<name>A0A1W6ZHW8_9BORD</name>
<organism evidence="3 4">
    <name type="scientific">Bordetella genomosp. 13</name>
    <dbReference type="NCBI Taxonomy" id="463040"/>
    <lineage>
        <taxon>Bacteria</taxon>
        <taxon>Pseudomonadati</taxon>
        <taxon>Pseudomonadota</taxon>
        <taxon>Betaproteobacteria</taxon>
        <taxon>Burkholderiales</taxon>
        <taxon>Alcaligenaceae</taxon>
        <taxon>Bordetella</taxon>
    </lineage>
</organism>
<keyword evidence="3" id="KW-0378">Hydrolase</keyword>
<dbReference type="RefSeq" id="WP_086080556.1">
    <property type="nucleotide sequence ID" value="NZ_CP021111.1"/>
</dbReference>
<feature type="short sequence motif" description="Histidine triad motif" evidence="1">
    <location>
        <begin position="92"/>
        <end position="96"/>
    </location>
</feature>
<dbReference type="GO" id="GO:0016787">
    <property type="term" value="F:hydrolase activity"/>
    <property type="evidence" value="ECO:0007669"/>
    <property type="project" value="UniProtKB-KW"/>
</dbReference>
<evidence type="ECO:0000313" key="3">
    <source>
        <dbReference type="EMBL" id="ARP96909.1"/>
    </source>
</evidence>
<feature type="domain" description="HIT" evidence="2">
    <location>
        <begin position="6"/>
        <end position="107"/>
    </location>
</feature>
<evidence type="ECO:0000259" key="2">
    <source>
        <dbReference type="PROSITE" id="PS51084"/>
    </source>
</evidence>